<organism evidence="2">
    <name type="scientific">Drosophila persimilis</name>
    <name type="common">Fruit fly</name>
    <dbReference type="NCBI Taxonomy" id="7234"/>
    <lineage>
        <taxon>Eukaryota</taxon>
        <taxon>Metazoa</taxon>
        <taxon>Ecdysozoa</taxon>
        <taxon>Arthropoda</taxon>
        <taxon>Hexapoda</taxon>
        <taxon>Insecta</taxon>
        <taxon>Pterygota</taxon>
        <taxon>Neoptera</taxon>
        <taxon>Endopterygota</taxon>
        <taxon>Diptera</taxon>
        <taxon>Brachycera</taxon>
        <taxon>Muscomorpha</taxon>
        <taxon>Ephydroidea</taxon>
        <taxon>Drosophilidae</taxon>
        <taxon>Drosophila</taxon>
        <taxon>Sophophora</taxon>
    </lineage>
</organism>
<dbReference type="Proteomes" id="UP000008744">
    <property type="component" value="Unassembled WGS sequence"/>
</dbReference>
<evidence type="ECO:0000313" key="1">
    <source>
        <dbReference type="EMBL" id="EDW30788.1"/>
    </source>
</evidence>
<keyword evidence="2" id="KW-1185">Reference proteome</keyword>
<name>B4H395_DROPE</name>
<reference evidence="1 2" key="1">
    <citation type="journal article" date="2007" name="Nature">
        <title>Evolution of genes and genomes on the Drosophila phylogeny.</title>
        <authorList>
            <consortium name="Drosophila 12 Genomes Consortium"/>
            <person name="Clark A.G."/>
            <person name="Eisen M.B."/>
            <person name="Smith D.R."/>
            <person name="Bergman C.M."/>
            <person name="Oliver B."/>
            <person name="Markow T.A."/>
            <person name="Kaufman T.C."/>
            <person name="Kellis M."/>
            <person name="Gelbart W."/>
            <person name="Iyer V.N."/>
            <person name="Pollard D.A."/>
            <person name="Sackton T.B."/>
            <person name="Larracuente A.M."/>
            <person name="Singh N.D."/>
            <person name="Abad J.P."/>
            <person name="Abt D.N."/>
            <person name="Adryan B."/>
            <person name="Aguade M."/>
            <person name="Akashi H."/>
            <person name="Anderson W.W."/>
            <person name="Aquadro C.F."/>
            <person name="Ardell D.H."/>
            <person name="Arguello R."/>
            <person name="Artieri C.G."/>
            <person name="Barbash D.A."/>
            <person name="Barker D."/>
            <person name="Barsanti P."/>
            <person name="Batterham P."/>
            <person name="Batzoglou S."/>
            <person name="Begun D."/>
            <person name="Bhutkar A."/>
            <person name="Blanco E."/>
            <person name="Bosak S.A."/>
            <person name="Bradley R.K."/>
            <person name="Brand A.D."/>
            <person name="Brent M.R."/>
            <person name="Brooks A.N."/>
            <person name="Brown R.H."/>
            <person name="Butlin R.K."/>
            <person name="Caggese C."/>
            <person name="Calvi B.R."/>
            <person name="Bernardo de Carvalho A."/>
            <person name="Caspi A."/>
            <person name="Castrezana S."/>
            <person name="Celniker S.E."/>
            <person name="Chang J.L."/>
            <person name="Chapple C."/>
            <person name="Chatterji S."/>
            <person name="Chinwalla A."/>
            <person name="Civetta A."/>
            <person name="Clifton S.W."/>
            <person name="Comeron J.M."/>
            <person name="Costello J.C."/>
            <person name="Coyne J.A."/>
            <person name="Daub J."/>
            <person name="David R.G."/>
            <person name="Delcher A.L."/>
            <person name="Delehaunty K."/>
            <person name="Do C.B."/>
            <person name="Ebling H."/>
            <person name="Edwards K."/>
            <person name="Eickbush T."/>
            <person name="Evans J.D."/>
            <person name="Filipski A."/>
            <person name="Findeiss S."/>
            <person name="Freyhult E."/>
            <person name="Fulton L."/>
            <person name="Fulton R."/>
            <person name="Garcia A.C."/>
            <person name="Gardiner A."/>
            <person name="Garfield D.A."/>
            <person name="Garvin B.E."/>
            <person name="Gibson G."/>
            <person name="Gilbert D."/>
            <person name="Gnerre S."/>
            <person name="Godfrey J."/>
            <person name="Good R."/>
            <person name="Gotea V."/>
            <person name="Gravely B."/>
            <person name="Greenberg A.J."/>
            <person name="Griffiths-Jones S."/>
            <person name="Gross S."/>
            <person name="Guigo R."/>
            <person name="Gustafson E.A."/>
            <person name="Haerty W."/>
            <person name="Hahn M.W."/>
            <person name="Halligan D.L."/>
            <person name="Halpern A.L."/>
            <person name="Halter G.M."/>
            <person name="Han M.V."/>
            <person name="Heger A."/>
            <person name="Hillier L."/>
            <person name="Hinrichs A.S."/>
            <person name="Holmes I."/>
            <person name="Hoskins R.A."/>
            <person name="Hubisz M.J."/>
            <person name="Hultmark D."/>
            <person name="Huntley M.A."/>
            <person name="Jaffe D.B."/>
            <person name="Jagadeeshan S."/>
            <person name="Jeck W.R."/>
            <person name="Johnson J."/>
            <person name="Jones C.D."/>
            <person name="Jordan W.C."/>
            <person name="Karpen G.H."/>
            <person name="Kataoka E."/>
            <person name="Keightley P.D."/>
            <person name="Kheradpour P."/>
            <person name="Kirkness E.F."/>
            <person name="Koerich L.B."/>
            <person name="Kristiansen K."/>
            <person name="Kudrna D."/>
            <person name="Kulathinal R.J."/>
            <person name="Kumar S."/>
            <person name="Kwok R."/>
            <person name="Lander E."/>
            <person name="Langley C.H."/>
            <person name="Lapoint R."/>
            <person name="Lazzaro B.P."/>
            <person name="Lee S.J."/>
            <person name="Levesque L."/>
            <person name="Li R."/>
            <person name="Lin C.F."/>
            <person name="Lin M.F."/>
            <person name="Lindblad-Toh K."/>
            <person name="Llopart A."/>
            <person name="Long M."/>
            <person name="Low L."/>
            <person name="Lozovsky E."/>
            <person name="Lu J."/>
            <person name="Luo M."/>
            <person name="Machado C.A."/>
            <person name="Makalowski W."/>
            <person name="Marzo M."/>
            <person name="Matsuda M."/>
            <person name="Matzkin L."/>
            <person name="McAllister B."/>
            <person name="McBride C.S."/>
            <person name="McKernan B."/>
            <person name="McKernan K."/>
            <person name="Mendez-Lago M."/>
            <person name="Minx P."/>
            <person name="Mollenhauer M.U."/>
            <person name="Montooth K."/>
            <person name="Mount S.M."/>
            <person name="Mu X."/>
            <person name="Myers E."/>
            <person name="Negre B."/>
            <person name="Newfeld S."/>
            <person name="Nielsen R."/>
            <person name="Noor M.A."/>
            <person name="O'Grady P."/>
            <person name="Pachter L."/>
            <person name="Papaceit M."/>
            <person name="Parisi M.J."/>
            <person name="Parisi M."/>
            <person name="Parts L."/>
            <person name="Pedersen J.S."/>
            <person name="Pesole G."/>
            <person name="Phillippy A.M."/>
            <person name="Ponting C.P."/>
            <person name="Pop M."/>
            <person name="Porcelli D."/>
            <person name="Powell J.R."/>
            <person name="Prohaska S."/>
            <person name="Pruitt K."/>
            <person name="Puig M."/>
            <person name="Quesneville H."/>
            <person name="Ram K.R."/>
            <person name="Rand D."/>
            <person name="Rasmussen M.D."/>
            <person name="Reed L.K."/>
            <person name="Reenan R."/>
            <person name="Reily A."/>
            <person name="Remington K.A."/>
            <person name="Rieger T.T."/>
            <person name="Ritchie M.G."/>
            <person name="Robin C."/>
            <person name="Rogers Y.H."/>
            <person name="Rohde C."/>
            <person name="Rozas J."/>
            <person name="Rubenfield M.J."/>
            <person name="Ruiz A."/>
            <person name="Russo S."/>
            <person name="Salzberg S.L."/>
            <person name="Sanchez-Gracia A."/>
            <person name="Saranga D.J."/>
            <person name="Sato H."/>
            <person name="Schaeffer S.W."/>
            <person name="Schatz M.C."/>
            <person name="Schlenke T."/>
            <person name="Schwartz R."/>
            <person name="Segarra C."/>
            <person name="Singh R.S."/>
            <person name="Sirot L."/>
            <person name="Sirota M."/>
            <person name="Sisneros N.B."/>
            <person name="Smith C.D."/>
            <person name="Smith T.F."/>
            <person name="Spieth J."/>
            <person name="Stage D.E."/>
            <person name="Stark A."/>
            <person name="Stephan W."/>
            <person name="Strausberg R.L."/>
            <person name="Strempel S."/>
            <person name="Sturgill D."/>
            <person name="Sutton G."/>
            <person name="Sutton G.G."/>
            <person name="Tao W."/>
            <person name="Teichmann S."/>
            <person name="Tobari Y.N."/>
            <person name="Tomimura Y."/>
            <person name="Tsolas J.M."/>
            <person name="Valente V.L."/>
            <person name="Venter E."/>
            <person name="Venter J.C."/>
            <person name="Vicario S."/>
            <person name="Vieira F.G."/>
            <person name="Vilella A.J."/>
            <person name="Villasante A."/>
            <person name="Walenz B."/>
            <person name="Wang J."/>
            <person name="Wasserman M."/>
            <person name="Watts T."/>
            <person name="Wilson D."/>
            <person name="Wilson R.K."/>
            <person name="Wing R.A."/>
            <person name="Wolfner M.F."/>
            <person name="Wong A."/>
            <person name="Wong G.K."/>
            <person name="Wu C.I."/>
            <person name="Wu G."/>
            <person name="Yamamoto D."/>
            <person name="Yang H.P."/>
            <person name="Yang S.P."/>
            <person name="Yorke J.A."/>
            <person name="Yoshida K."/>
            <person name="Zdobnov E."/>
            <person name="Zhang P."/>
            <person name="Zhang Y."/>
            <person name="Zimin A.V."/>
            <person name="Baldwin J."/>
            <person name="Abdouelleil A."/>
            <person name="Abdulkadir J."/>
            <person name="Abebe A."/>
            <person name="Abera B."/>
            <person name="Abreu J."/>
            <person name="Acer S.C."/>
            <person name="Aftuck L."/>
            <person name="Alexander A."/>
            <person name="An P."/>
            <person name="Anderson E."/>
            <person name="Anderson S."/>
            <person name="Arachi H."/>
            <person name="Azer M."/>
            <person name="Bachantsang P."/>
            <person name="Barry A."/>
            <person name="Bayul T."/>
            <person name="Berlin A."/>
            <person name="Bessette D."/>
            <person name="Bloom T."/>
            <person name="Blye J."/>
            <person name="Boguslavskiy L."/>
            <person name="Bonnet C."/>
            <person name="Boukhgalter B."/>
            <person name="Bourzgui I."/>
            <person name="Brown A."/>
            <person name="Cahill P."/>
            <person name="Channer S."/>
            <person name="Cheshatsang Y."/>
            <person name="Chuda L."/>
            <person name="Citroen M."/>
            <person name="Collymore A."/>
            <person name="Cooke P."/>
            <person name="Costello M."/>
            <person name="D'Aco K."/>
            <person name="Daza R."/>
            <person name="De Haan G."/>
            <person name="DeGray S."/>
            <person name="DeMaso C."/>
            <person name="Dhargay N."/>
            <person name="Dooley K."/>
            <person name="Dooley E."/>
            <person name="Doricent M."/>
            <person name="Dorje P."/>
            <person name="Dorjee K."/>
            <person name="Dupes A."/>
            <person name="Elong R."/>
            <person name="Falk J."/>
            <person name="Farina A."/>
            <person name="Faro S."/>
            <person name="Ferguson D."/>
            <person name="Fisher S."/>
            <person name="Foley C.D."/>
            <person name="Franke A."/>
            <person name="Friedrich D."/>
            <person name="Gadbois L."/>
            <person name="Gearin G."/>
            <person name="Gearin C.R."/>
            <person name="Giannoukos G."/>
            <person name="Goode T."/>
            <person name="Graham J."/>
            <person name="Grandbois E."/>
            <person name="Grewal S."/>
            <person name="Gyaltsen K."/>
            <person name="Hafez N."/>
            <person name="Hagos B."/>
            <person name="Hall J."/>
            <person name="Henson C."/>
            <person name="Hollinger A."/>
            <person name="Honan T."/>
            <person name="Huard M.D."/>
            <person name="Hughes L."/>
            <person name="Hurhula B."/>
            <person name="Husby M.E."/>
            <person name="Kamat A."/>
            <person name="Kanga B."/>
            <person name="Kashin S."/>
            <person name="Khazanovich D."/>
            <person name="Kisner P."/>
            <person name="Lance K."/>
            <person name="Lara M."/>
            <person name="Lee W."/>
            <person name="Lennon N."/>
            <person name="Letendre F."/>
            <person name="LeVine R."/>
            <person name="Lipovsky A."/>
            <person name="Liu X."/>
            <person name="Liu J."/>
            <person name="Liu S."/>
            <person name="Lokyitsang T."/>
            <person name="Lokyitsang Y."/>
            <person name="Lubonja R."/>
            <person name="Lui A."/>
            <person name="MacDonald P."/>
            <person name="Magnisalis V."/>
            <person name="Maru K."/>
            <person name="Matthews C."/>
            <person name="McCusker W."/>
            <person name="McDonough S."/>
            <person name="Mehta T."/>
            <person name="Meldrim J."/>
            <person name="Meneus L."/>
            <person name="Mihai O."/>
            <person name="Mihalev A."/>
            <person name="Mihova T."/>
            <person name="Mittelman R."/>
            <person name="Mlenga V."/>
            <person name="Montmayeur A."/>
            <person name="Mulrain L."/>
            <person name="Navidi A."/>
            <person name="Naylor J."/>
            <person name="Negash T."/>
            <person name="Nguyen T."/>
            <person name="Nguyen N."/>
            <person name="Nicol R."/>
            <person name="Norbu C."/>
            <person name="Norbu N."/>
            <person name="Novod N."/>
            <person name="O'Neill B."/>
            <person name="Osman S."/>
            <person name="Markiewicz E."/>
            <person name="Oyono O.L."/>
            <person name="Patti C."/>
            <person name="Phunkhang P."/>
            <person name="Pierre F."/>
            <person name="Priest M."/>
            <person name="Raghuraman S."/>
            <person name="Rege F."/>
            <person name="Reyes R."/>
            <person name="Rise C."/>
            <person name="Rogov P."/>
            <person name="Ross K."/>
            <person name="Ryan E."/>
            <person name="Settipalli S."/>
            <person name="Shea T."/>
            <person name="Sherpa N."/>
            <person name="Shi L."/>
            <person name="Shih D."/>
            <person name="Sparrow T."/>
            <person name="Spaulding J."/>
            <person name="Stalker J."/>
            <person name="Stange-Thomann N."/>
            <person name="Stavropoulos S."/>
            <person name="Stone C."/>
            <person name="Strader C."/>
            <person name="Tesfaye S."/>
            <person name="Thomson T."/>
            <person name="Thoulutsang Y."/>
            <person name="Thoulutsang D."/>
            <person name="Topham K."/>
            <person name="Topping I."/>
            <person name="Tsamla T."/>
            <person name="Vassiliev H."/>
            <person name="Vo A."/>
            <person name="Wangchuk T."/>
            <person name="Wangdi T."/>
            <person name="Weiand M."/>
            <person name="Wilkinson J."/>
            <person name="Wilson A."/>
            <person name="Yadav S."/>
            <person name="Young G."/>
            <person name="Yu Q."/>
            <person name="Zembek L."/>
            <person name="Zhong D."/>
            <person name="Zimmer A."/>
            <person name="Zwirko Z."/>
            <person name="Jaffe D.B."/>
            <person name="Alvarez P."/>
            <person name="Brockman W."/>
            <person name="Butler J."/>
            <person name="Chin C."/>
            <person name="Gnerre S."/>
            <person name="Grabherr M."/>
            <person name="Kleber M."/>
            <person name="Mauceli E."/>
            <person name="MacCallum I."/>
        </authorList>
    </citation>
    <scope>NUCLEOTIDE SEQUENCE [LARGE SCALE GENOMIC DNA]</scope>
    <source>
        <strain evidence="2">MSH-3 / Tucson 14011-0111.49</strain>
    </source>
</reference>
<gene>
    <name evidence="1" type="primary">Dper\GL13317</name>
    <name evidence="1" type="ORF">Dper_GL13317</name>
</gene>
<protein>
    <submittedName>
        <fullName evidence="1">GL13317</fullName>
    </submittedName>
</protein>
<accession>B4H395</accession>
<evidence type="ECO:0000313" key="2">
    <source>
        <dbReference type="Proteomes" id="UP000008744"/>
    </source>
</evidence>
<proteinExistence type="predicted"/>
<dbReference type="EMBL" id="CH479205">
    <property type="protein sequence ID" value="EDW30788.1"/>
    <property type="molecule type" value="Genomic_DNA"/>
</dbReference>
<sequence>MHGCMVLRCLKALQIVNYQKTCEHLTLLPVHVDHMELGQKLLNTTLAEKHMSSMETTPEGYMERPLRDDHSPLRRVRLQKALLKDHSNGGSTLKKPDGRYTNSPWESDKLLLVTYFIGA</sequence>
<dbReference type="HOGENOM" id="CLU_2063881_0_0_1"/>
<dbReference type="AlphaFoldDB" id="B4H395"/>